<feature type="region of interest" description="Disordered" evidence="1">
    <location>
        <begin position="1"/>
        <end position="64"/>
    </location>
</feature>
<dbReference type="RefSeq" id="XP_003060504.1">
    <property type="nucleotide sequence ID" value="XM_003060458.1"/>
</dbReference>
<evidence type="ECO:0000256" key="1">
    <source>
        <dbReference type="SAM" id="MobiDB-lite"/>
    </source>
</evidence>
<feature type="compositionally biased region" description="Gly residues" evidence="1">
    <location>
        <begin position="83"/>
        <end position="92"/>
    </location>
</feature>
<reference evidence="2 3" key="1">
    <citation type="journal article" date="2009" name="Science">
        <title>Green evolution and dynamic adaptations revealed by genomes of the marine picoeukaryotes Micromonas.</title>
        <authorList>
            <person name="Worden A.Z."/>
            <person name="Lee J.H."/>
            <person name="Mock T."/>
            <person name="Rouze P."/>
            <person name="Simmons M.P."/>
            <person name="Aerts A.L."/>
            <person name="Allen A.E."/>
            <person name="Cuvelier M.L."/>
            <person name="Derelle E."/>
            <person name="Everett M.V."/>
            <person name="Foulon E."/>
            <person name="Grimwood J."/>
            <person name="Gundlach H."/>
            <person name="Henrissat B."/>
            <person name="Napoli C."/>
            <person name="McDonald S.M."/>
            <person name="Parker M.S."/>
            <person name="Rombauts S."/>
            <person name="Salamov A."/>
            <person name="Von Dassow P."/>
            <person name="Badger J.H."/>
            <person name="Coutinho P.M."/>
            <person name="Demir E."/>
            <person name="Dubchak I."/>
            <person name="Gentemann C."/>
            <person name="Eikrem W."/>
            <person name="Gready J.E."/>
            <person name="John U."/>
            <person name="Lanier W."/>
            <person name="Lindquist E.A."/>
            <person name="Lucas S."/>
            <person name="Mayer K.F."/>
            <person name="Moreau H."/>
            <person name="Not F."/>
            <person name="Otillar R."/>
            <person name="Panaud O."/>
            <person name="Pangilinan J."/>
            <person name="Paulsen I."/>
            <person name="Piegu B."/>
            <person name="Poliakov A."/>
            <person name="Robbens S."/>
            <person name="Schmutz J."/>
            <person name="Toulza E."/>
            <person name="Wyss T."/>
            <person name="Zelensky A."/>
            <person name="Zhou K."/>
            <person name="Armbrust E.V."/>
            <person name="Bhattacharya D."/>
            <person name="Goodenough U.W."/>
            <person name="Van de Peer Y."/>
            <person name="Grigoriev I.V."/>
        </authorList>
    </citation>
    <scope>NUCLEOTIDE SEQUENCE [LARGE SCALE GENOMIC DNA]</scope>
    <source>
        <strain evidence="2 3">CCMP1545</strain>
    </source>
</reference>
<dbReference type="GeneID" id="9685942"/>
<gene>
    <name evidence="2" type="ORF">MICPUCDRAFT_60397</name>
</gene>
<dbReference type="Proteomes" id="UP000001876">
    <property type="component" value="Unassembled WGS sequence"/>
</dbReference>
<dbReference type="AlphaFoldDB" id="C1MY45"/>
<keyword evidence="3" id="KW-1185">Reference proteome</keyword>
<feature type="region of interest" description="Disordered" evidence="1">
    <location>
        <begin position="80"/>
        <end position="105"/>
    </location>
</feature>
<proteinExistence type="predicted"/>
<accession>C1MY45</accession>
<feature type="compositionally biased region" description="Acidic residues" evidence="1">
    <location>
        <begin position="26"/>
        <end position="35"/>
    </location>
</feature>
<sequence>MSDVGDDDVGEDAGASGGRRRRLDDGDGDGDDDDGGGASSSTSSDSGSGGAGDERNREEAELLPDFAYTNLTELAMANMSLASGGGGVGGSGFATPEIATSPPTR</sequence>
<protein>
    <submittedName>
        <fullName evidence="2">Predicted protein</fullName>
    </submittedName>
</protein>
<name>C1MY45_MICPC</name>
<evidence type="ECO:0000313" key="2">
    <source>
        <dbReference type="EMBL" id="EEH55273.1"/>
    </source>
</evidence>
<dbReference type="KEGG" id="mpp:MICPUCDRAFT_60397"/>
<evidence type="ECO:0000313" key="3">
    <source>
        <dbReference type="Proteomes" id="UP000001876"/>
    </source>
</evidence>
<organism evidence="3">
    <name type="scientific">Micromonas pusilla (strain CCMP1545)</name>
    <name type="common">Picoplanktonic green alga</name>
    <dbReference type="NCBI Taxonomy" id="564608"/>
    <lineage>
        <taxon>Eukaryota</taxon>
        <taxon>Viridiplantae</taxon>
        <taxon>Chlorophyta</taxon>
        <taxon>Mamiellophyceae</taxon>
        <taxon>Mamiellales</taxon>
        <taxon>Mamiellaceae</taxon>
        <taxon>Micromonas</taxon>
    </lineage>
</organism>
<dbReference type="EMBL" id="GG663742">
    <property type="protein sequence ID" value="EEH55273.1"/>
    <property type="molecule type" value="Genomic_DNA"/>
</dbReference>
<feature type="compositionally biased region" description="Acidic residues" evidence="1">
    <location>
        <begin position="1"/>
        <end position="11"/>
    </location>
</feature>